<sequence>MELVTHAVEAPSSPEAASKTLNLPELLGNILIHVDIKDLFKLQRVNKTFKATIARSKPIQRKMFLLEDPSKDLDLSDKRSFNPLPATIPGCQVWYGSYYGDHRIAVDVRESEYDRTRARVKQDEMKPSWLKTLLLASPQPLDVCFPDGLDSRSYDLRSYITLDPGATLASLLDNIDSILEDNKEAGLTLPSWGFRCELLKTLGFRRLRVEVE</sequence>
<accession>A0ACC3MG88</accession>
<proteinExistence type="predicted"/>
<evidence type="ECO:0000313" key="2">
    <source>
        <dbReference type="Proteomes" id="UP001281147"/>
    </source>
</evidence>
<reference evidence="1" key="1">
    <citation type="submission" date="2023-07" db="EMBL/GenBank/DDBJ databases">
        <title>Black Yeasts Isolated from many extreme environments.</title>
        <authorList>
            <person name="Coleine C."/>
            <person name="Stajich J.E."/>
            <person name="Selbmann L."/>
        </authorList>
    </citation>
    <scope>NUCLEOTIDE SEQUENCE</scope>
    <source>
        <strain evidence="1">CCFEE 5714</strain>
    </source>
</reference>
<dbReference type="EMBL" id="JAUTXU010000267">
    <property type="protein sequence ID" value="KAK3691338.1"/>
    <property type="molecule type" value="Genomic_DNA"/>
</dbReference>
<keyword evidence="2" id="KW-1185">Reference proteome</keyword>
<dbReference type="Proteomes" id="UP001281147">
    <property type="component" value="Unassembled WGS sequence"/>
</dbReference>
<gene>
    <name evidence="1" type="ORF">LTR37_018699</name>
</gene>
<organism evidence="1 2">
    <name type="scientific">Vermiconidia calcicola</name>
    <dbReference type="NCBI Taxonomy" id="1690605"/>
    <lineage>
        <taxon>Eukaryota</taxon>
        <taxon>Fungi</taxon>
        <taxon>Dikarya</taxon>
        <taxon>Ascomycota</taxon>
        <taxon>Pezizomycotina</taxon>
        <taxon>Dothideomycetes</taxon>
        <taxon>Dothideomycetidae</taxon>
        <taxon>Mycosphaerellales</taxon>
        <taxon>Extremaceae</taxon>
        <taxon>Vermiconidia</taxon>
    </lineage>
</organism>
<evidence type="ECO:0000313" key="1">
    <source>
        <dbReference type="EMBL" id="KAK3691338.1"/>
    </source>
</evidence>
<protein>
    <submittedName>
        <fullName evidence="1">Uncharacterized protein</fullName>
    </submittedName>
</protein>
<name>A0ACC3MG88_9PEZI</name>
<comment type="caution">
    <text evidence="1">The sequence shown here is derived from an EMBL/GenBank/DDBJ whole genome shotgun (WGS) entry which is preliminary data.</text>
</comment>